<keyword evidence="8" id="KW-0539">Nucleus</keyword>
<dbReference type="GO" id="GO:0004879">
    <property type="term" value="F:nuclear receptor activity"/>
    <property type="evidence" value="ECO:0007669"/>
    <property type="project" value="TreeGrafter"/>
</dbReference>
<evidence type="ECO:0000256" key="6">
    <source>
        <dbReference type="ARBA" id="ARBA00023163"/>
    </source>
</evidence>
<dbReference type="Pfam" id="PF00105">
    <property type="entry name" value="zf-C4"/>
    <property type="match status" value="1"/>
</dbReference>
<gene>
    <name evidence="10" type="ORF">EDS130_LOCUS20140</name>
</gene>
<keyword evidence="5" id="KW-0238">DNA-binding</keyword>
<dbReference type="PRINTS" id="PR00047">
    <property type="entry name" value="STROIDFINGER"/>
</dbReference>
<evidence type="ECO:0000256" key="5">
    <source>
        <dbReference type="ARBA" id="ARBA00023125"/>
    </source>
</evidence>
<dbReference type="SMART" id="SM00399">
    <property type="entry name" value="ZnF_C4"/>
    <property type="match status" value="1"/>
</dbReference>
<dbReference type="PROSITE" id="PS00031">
    <property type="entry name" value="NUCLEAR_REC_DBD_1"/>
    <property type="match status" value="1"/>
</dbReference>
<dbReference type="Gene3D" id="3.30.50.10">
    <property type="entry name" value="Erythroid Transcription Factor GATA-1, subunit A"/>
    <property type="match status" value="1"/>
</dbReference>
<keyword evidence="1" id="KW-0479">Metal-binding</keyword>
<evidence type="ECO:0000256" key="1">
    <source>
        <dbReference type="ARBA" id="ARBA00022723"/>
    </source>
</evidence>
<dbReference type="AlphaFoldDB" id="A0A814P7W4"/>
<evidence type="ECO:0000256" key="2">
    <source>
        <dbReference type="ARBA" id="ARBA00022771"/>
    </source>
</evidence>
<organism evidence="10 11">
    <name type="scientific">Adineta ricciae</name>
    <name type="common">Rotifer</name>
    <dbReference type="NCBI Taxonomy" id="249248"/>
    <lineage>
        <taxon>Eukaryota</taxon>
        <taxon>Metazoa</taxon>
        <taxon>Spiralia</taxon>
        <taxon>Gnathifera</taxon>
        <taxon>Rotifera</taxon>
        <taxon>Eurotatoria</taxon>
        <taxon>Bdelloidea</taxon>
        <taxon>Adinetida</taxon>
        <taxon>Adinetidae</taxon>
        <taxon>Adineta</taxon>
    </lineage>
</organism>
<dbReference type="GO" id="GO:0000122">
    <property type="term" value="P:negative regulation of transcription by RNA polymerase II"/>
    <property type="evidence" value="ECO:0007669"/>
    <property type="project" value="TreeGrafter"/>
</dbReference>
<dbReference type="GO" id="GO:0045944">
    <property type="term" value="P:positive regulation of transcription by RNA polymerase II"/>
    <property type="evidence" value="ECO:0007669"/>
    <property type="project" value="TreeGrafter"/>
</dbReference>
<keyword evidence="3" id="KW-0862">Zinc</keyword>
<dbReference type="PANTHER" id="PTHR24082:SF283">
    <property type="entry name" value="NUCLEAR HORMONE RECEPTOR HR96"/>
    <property type="match status" value="1"/>
</dbReference>
<dbReference type="PANTHER" id="PTHR24082">
    <property type="entry name" value="NUCLEAR HORMONE RECEPTOR"/>
    <property type="match status" value="1"/>
</dbReference>
<proteinExistence type="predicted"/>
<evidence type="ECO:0000256" key="3">
    <source>
        <dbReference type="ARBA" id="ARBA00022833"/>
    </source>
</evidence>
<evidence type="ECO:0000313" key="11">
    <source>
        <dbReference type="Proteomes" id="UP000663852"/>
    </source>
</evidence>
<dbReference type="InterPro" id="IPR050234">
    <property type="entry name" value="Nuclear_hormone_rcpt_NR1"/>
</dbReference>
<sequence>MDKNSNVASSNPVEKAREESIKCKICGAPAEHSNYGAVSCSPCKMFFRRNAITGQLKFKCDSDEDCEVNVNNRHVCSACRLAKCFANGMQSELIRSSLSKKTVSKEKANPTTETITETSNILTRSEEENQLQQFPTRNLLQLQPVGSPLYSVQWTVLSSLIYCYNESKILSLARQISTESTVAQSSATLSTQLFSEVYQAAENYLRSNRNYAQLSYDDRAGFLRMAAESTTWSGLIFIWKQCQLSNCPSFVTYFQNYYGQNALNLVEHVLKYMETDVVIFKLGLSLFTFCNNLLLVPSTMVVKPASTLTTFRIQNNNAEITWKYLLFKYGLQLSVRRFLNLIKCFLSTIETMYEAQSIPVHVNAVEAVVERVELAFILDDIGYINDTRADP</sequence>
<dbReference type="SUPFAM" id="SSF57716">
    <property type="entry name" value="Glucocorticoid receptor-like (DNA-binding domain)"/>
    <property type="match status" value="1"/>
</dbReference>
<keyword evidence="2" id="KW-0863">Zinc-finger</keyword>
<evidence type="ECO:0000256" key="7">
    <source>
        <dbReference type="ARBA" id="ARBA00023170"/>
    </source>
</evidence>
<dbReference type="Proteomes" id="UP000663852">
    <property type="component" value="Unassembled WGS sequence"/>
</dbReference>
<dbReference type="GO" id="GO:0030154">
    <property type="term" value="P:cell differentiation"/>
    <property type="evidence" value="ECO:0007669"/>
    <property type="project" value="TreeGrafter"/>
</dbReference>
<protein>
    <recommendedName>
        <fullName evidence="9">Nuclear receptor domain-containing protein</fullName>
    </recommendedName>
</protein>
<evidence type="ECO:0000256" key="4">
    <source>
        <dbReference type="ARBA" id="ARBA00023015"/>
    </source>
</evidence>
<dbReference type="PROSITE" id="PS51030">
    <property type="entry name" value="NUCLEAR_REC_DBD_2"/>
    <property type="match status" value="1"/>
</dbReference>
<dbReference type="OrthoDB" id="9986460at2759"/>
<accession>A0A814P7W4</accession>
<dbReference type="EMBL" id="CAJNOJ010000098">
    <property type="protein sequence ID" value="CAF1104045.1"/>
    <property type="molecule type" value="Genomic_DNA"/>
</dbReference>
<evidence type="ECO:0000256" key="8">
    <source>
        <dbReference type="ARBA" id="ARBA00023242"/>
    </source>
</evidence>
<keyword evidence="4" id="KW-0805">Transcription regulation</keyword>
<feature type="domain" description="Nuclear receptor" evidence="9">
    <location>
        <begin position="20"/>
        <end position="96"/>
    </location>
</feature>
<evidence type="ECO:0000313" key="10">
    <source>
        <dbReference type="EMBL" id="CAF1104045.1"/>
    </source>
</evidence>
<dbReference type="InterPro" id="IPR001628">
    <property type="entry name" value="Znf_hrmn_rcpt"/>
</dbReference>
<name>A0A814P7W4_ADIRI</name>
<dbReference type="GO" id="GO:0008270">
    <property type="term" value="F:zinc ion binding"/>
    <property type="evidence" value="ECO:0007669"/>
    <property type="project" value="UniProtKB-KW"/>
</dbReference>
<keyword evidence="6" id="KW-0804">Transcription</keyword>
<evidence type="ECO:0000259" key="9">
    <source>
        <dbReference type="PROSITE" id="PS51030"/>
    </source>
</evidence>
<comment type="caution">
    <text evidence="10">The sequence shown here is derived from an EMBL/GenBank/DDBJ whole genome shotgun (WGS) entry which is preliminary data.</text>
</comment>
<dbReference type="GO" id="GO:0000978">
    <property type="term" value="F:RNA polymerase II cis-regulatory region sequence-specific DNA binding"/>
    <property type="evidence" value="ECO:0007669"/>
    <property type="project" value="TreeGrafter"/>
</dbReference>
<keyword evidence="7" id="KW-0675">Receptor</keyword>
<dbReference type="InterPro" id="IPR013088">
    <property type="entry name" value="Znf_NHR/GATA"/>
</dbReference>
<reference evidence="10" key="1">
    <citation type="submission" date="2021-02" db="EMBL/GenBank/DDBJ databases">
        <authorList>
            <person name="Nowell W R."/>
        </authorList>
    </citation>
    <scope>NUCLEOTIDE SEQUENCE</scope>
</reference>